<dbReference type="STRING" id="330214.NIDE0640"/>
<dbReference type="HOGENOM" id="CLU_2153759_0_0_0"/>
<dbReference type="AlphaFoldDB" id="D8PB03"/>
<sequence length="111" mass="12450">MGMHRKQLAALVLLVPLYWWMVCVLPPIGAVEFVTHMAEAGEHCYSFCQHPSPPVDHPPESVALDLLVDRQAPRLAPVVLLPHRCVRQDRPPPLFYSLSHSLRAPPSLIDC</sequence>
<dbReference type="Proteomes" id="UP000001660">
    <property type="component" value="Chromosome"/>
</dbReference>
<organism evidence="1 2">
    <name type="scientific">Nitrospira defluvii</name>
    <dbReference type="NCBI Taxonomy" id="330214"/>
    <lineage>
        <taxon>Bacteria</taxon>
        <taxon>Pseudomonadati</taxon>
        <taxon>Nitrospirota</taxon>
        <taxon>Nitrospiria</taxon>
        <taxon>Nitrospirales</taxon>
        <taxon>Nitrospiraceae</taxon>
        <taxon>Nitrospira</taxon>
    </lineage>
</organism>
<gene>
    <name evidence="1" type="ORF">NIDE0640</name>
</gene>
<name>D8PB03_9BACT</name>
<protein>
    <submittedName>
        <fullName evidence="1">Uncharacterized protein</fullName>
    </submittedName>
</protein>
<accession>D8PB03</accession>
<evidence type="ECO:0000313" key="1">
    <source>
        <dbReference type="EMBL" id="CBK40412.1"/>
    </source>
</evidence>
<proteinExistence type="predicted"/>
<dbReference type="EMBL" id="FP929003">
    <property type="protein sequence ID" value="CBK40412.1"/>
    <property type="molecule type" value="Genomic_DNA"/>
</dbReference>
<reference evidence="1 2" key="1">
    <citation type="journal article" date="2010" name="Proc. Natl. Acad. Sci. U.S.A.">
        <title>A Nitrospira metagenome illuminates the physiology and evolution of globally important nitrite-oxidizing bacteria.</title>
        <authorList>
            <person name="Lucker S."/>
            <person name="Wagner M."/>
            <person name="Maixner F."/>
            <person name="Pelletier E."/>
            <person name="Koch H."/>
            <person name="Vacherie B."/>
            <person name="Rattei T."/>
            <person name="Sinninghe Damste J."/>
            <person name="Spieck E."/>
            <person name="Le Paslier D."/>
            <person name="Daims H."/>
        </authorList>
    </citation>
    <scope>NUCLEOTIDE SEQUENCE [LARGE SCALE GENOMIC DNA]</scope>
</reference>
<keyword evidence="2" id="KW-1185">Reference proteome</keyword>
<evidence type="ECO:0000313" key="2">
    <source>
        <dbReference type="Proteomes" id="UP000001660"/>
    </source>
</evidence>
<dbReference type="KEGG" id="nde:NIDE0640"/>